<keyword evidence="2" id="KW-1185">Reference proteome</keyword>
<dbReference type="Proteomes" id="UP000789702">
    <property type="component" value="Unassembled WGS sequence"/>
</dbReference>
<organism evidence="1 2">
    <name type="scientific">Dentiscutata heterogama</name>
    <dbReference type="NCBI Taxonomy" id="1316150"/>
    <lineage>
        <taxon>Eukaryota</taxon>
        <taxon>Fungi</taxon>
        <taxon>Fungi incertae sedis</taxon>
        <taxon>Mucoromycota</taxon>
        <taxon>Glomeromycotina</taxon>
        <taxon>Glomeromycetes</taxon>
        <taxon>Diversisporales</taxon>
        <taxon>Gigasporaceae</taxon>
        <taxon>Dentiscutata</taxon>
    </lineage>
</organism>
<name>A0ACA9K0B4_9GLOM</name>
<sequence>MRDQGHDRSLNNKVMDICHIEVGRKDCEGLKRRGKVKMGRIGDGKNNENNRTLGKIVKVNKRFTKASIRLSSSLNLRSVRYARSIGITWKHLNEDDKVVGCVSSVEIDVDSVEIVKTRCGFEWRDGKCCCLVRSDNDETMFVISQESKIDETIDDEYYVMKENNGRRKSNIADVRCILIAMRNDNVNVRCIKSRLMKYDGIDNKGKKNRNVNVSDKRKSNQNNVIKEYQNNNDEKVIKFGGSSSDCRVRTDSGVVNDENRSLNNNCHNSLIKQWMRHMRFMNNWIRDTAWLRKSEH</sequence>
<proteinExistence type="predicted"/>
<evidence type="ECO:0000313" key="2">
    <source>
        <dbReference type="Proteomes" id="UP000789702"/>
    </source>
</evidence>
<gene>
    <name evidence="1" type="ORF">DHETER_LOCUS490</name>
</gene>
<comment type="caution">
    <text evidence="1">The sequence shown here is derived from an EMBL/GenBank/DDBJ whole genome shotgun (WGS) entry which is preliminary data.</text>
</comment>
<protein>
    <submittedName>
        <fullName evidence="1">14804_t:CDS:1</fullName>
    </submittedName>
</protein>
<dbReference type="EMBL" id="CAJVPU010000245">
    <property type="protein sequence ID" value="CAG8444719.1"/>
    <property type="molecule type" value="Genomic_DNA"/>
</dbReference>
<reference evidence="1" key="1">
    <citation type="submission" date="2021-06" db="EMBL/GenBank/DDBJ databases">
        <authorList>
            <person name="Kallberg Y."/>
            <person name="Tangrot J."/>
            <person name="Rosling A."/>
        </authorList>
    </citation>
    <scope>NUCLEOTIDE SEQUENCE</scope>
    <source>
        <strain evidence="1">IL203A</strain>
    </source>
</reference>
<accession>A0ACA9K0B4</accession>
<evidence type="ECO:0000313" key="1">
    <source>
        <dbReference type="EMBL" id="CAG8444719.1"/>
    </source>
</evidence>